<dbReference type="SUPFAM" id="SSF48371">
    <property type="entry name" value="ARM repeat"/>
    <property type="match status" value="1"/>
</dbReference>
<evidence type="ECO:0000313" key="3">
    <source>
        <dbReference type="WBParaSite" id="ALUE_0001655401-mRNA-1"/>
    </source>
</evidence>
<dbReference type="PANTHER" id="PTHR18460">
    <property type="entry name" value="TEL2 INTERACTING PROTEIN 1 TTI1 FAMILY MEMBER"/>
    <property type="match status" value="1"/>
</dbReference>
<evidence type="ECO:0000259" key="1">
    <source>
        <dbReference type="Pfam" id="PF24181"/>
    </source>
</evidence>
<dbReference type="Proteomes" id="UP000036681">
    <property type="component" value="Unplaced"/>
</dbReference>
<evidence type="ECO:0000313" key="2">
    <source>
        <dbReference type="Proteomes" id="UP000036681"/>
    </source>
</evidence>
<accession>A0A0M3IEL6</accession>
<dbReference type="Pfam" id="PF24181">
    <property type="entry name" value="TPR_TTI1_C"/>
    <property type="match status" value="2"/>
</dbReference>
<dbReference type="PANTHER" id="PTHR18460:SF3">
    <property type="entry name" value="TELO2-INTERACTING PROTEIN 1 HOMOLOG"/>
    <property type="match status" value="1"/>
</dbReference>
<protein>
    <submittedName>
        <fullName evidence="3">DUF4042 domain-containing protein</fullName>
    </submittedName>
</protein>
<dbReference type="GO" id="GO:0005737">
    <property type="term" value="C:cytoplasm"/>
    <property type="evidence" value="ECO:0007669"/>
    <property type="project" value="TreeGrafter"/>
</dbReference>
<keyword evidence="2" id="KW-1185">Reference proteome</keyword>
<reference evidence="3" key="1">
    <citation type="submission" date="2017-02" db="UniProtKB">
        <authorList>
            <consortium name="WormBaseParasite"/>
        </authorList>
    </citation>
    <scope>IDENTIFICATION</scope>
</reference>
<dbReference type="WBParaSite" id="ALUE_0001655401-mRNA-1">
    <property type="protein sequence ID" value="ALUE_0001655401-mRNA-1"/>
    <property type="gene ID" value="ALUE_0001655401"/>
</dbReference>
<proteinExistence type="predicted"/>
<name>A0A0M3IEL6_ASCLU</name>
<dbReference type="InterPro" id="IPR057567">
    <property type="entry name" value="TPR_TTI1_C"/>
</dbReference>
<feature type="domain" description="TTI1 C-terminal TPR" evidence="1">
    <location>
        <begin position="122"/>
        <end position="277"/>
    </location>
</feature>
<dbReference type="InterPro" id="IPR016024">
    <property type="entry name" value="ARM-type_fold"/>
</dbReference>
<organism evidence="2 3">
    <name type="scientific">Ascaris lumbricoides</name>
    <name type="common">Giant roundworm</name>
    <dbReference type="NCBI Taxonomy" id="6252"/>
    <lineage>
        <taxon>Eukaryota</taxon>
        <taxon>Metazoa</taxon>
        <taxon>Ecdysozoa</taxon>
        <taxon>Nematoda</taxon>
        <taxon>Chromadorea</taxon>
        <taxon>Rhabditida</taxon>
        <taxon>Spirurina</taxon>
        <taxon>Ascaridomorpha</taxon>
        <taxon>Ascaridoidea</taxon>
        <taxon>Ascarididae</taxon>
        <taxon>Ascaris</taxon>
    </lineage>
</organism>
<sequence length="416" mass="47580">MVHIFEWRASAIRLISSAADEAARDLVEGMHEPSVSLLCLKYANALLSHICISGDSWQLIRSARLVTALLDLCNEKTFFATACLMNNQMISLLDRNDTKCTPAVLRAMISFVIDVTQWFPNEKEEEEVYDDEENSEMNTTKRRIPEFVSAIITILKRTKHLTSSRELRNRLLVLKLLKLSLEALANFPNRLCPLVHENWPGVKSNAIGNNFLARKQAFKVIVTMCETTGSFMYRRFKGEVWPSIQESMTKLLDDEERPGGGNLISETYKYQRSILKQYVIVTMCETTGSFMYRRFKGEVWPSIQESMTKLLDDEERPGGGNLISETYKYQRSILKHLLSIWKSIDPLAEDWESVRRMLLIYASSGLLSIWKSIDPLAEDWEGVRRMLLIYASSGCVKKDLVALANDSLQELAQVLK</sequence>
<dbReference type="AlphaFoldDB" id="A0A0M3IEL6"/>
<dbReference type="InterPro" id="IPR052587">
    <property type="entry name" value="TELO2-interacting_protein_1"/>
</dbReference>
<feature type="domain" description="TTI1 C-terminal TPR" evidence="1">
    <location>
        <begin position="279"/>
        <end position="364"/>
    </location>
</feature>